<protein>
    <submittedName>
        <fullName evidence="1">4-carboxymuconolactone decarboxylase</fullName>
    </submittedName>
</protein>
<comment type="caution">
    <text evidence="1">The sequence shown here is derived from an EMBL/GenBank/DDBJ whole genome shotgun (WGS) entry which is preliminary data.</text>
</comment>
<dbReference type="PANTHER" id="PTHR34846">
    <property type="entry name" value="4-CARBOXYMUCONOLACTONE DECARBOXYLASE FAMILY PROTEIN (AFU_ORTHOLOGUE AFUA_6G11590)"/>
    <property type="match status" value="1"/>
</dbReference>
<accession>A0A1A2SG90</accession>
<evidence type="ECO:0000313" key="2">
    <source>
        <dbReference type="Proteomes" id="UP000093861"/>
    </source>
</evidence>
<dbReference type="Proteomes" id="UP000093861">
    <property type="component" value="Unassembled WGS sequence"/>
</dbReference>
<dbReference type="SUPFAM" id="SSF69118">
    <property type="entry name" value="AhpD-like"/>
    <property type="match status" value="1"/>
</dbReference>
<gene>
    <name evidence="1" type="ORF">A5685_02015</name>
</gene>
<proteinExistence type="predicted"/>
<dbReference type="Gene3D" id="1.20.1290.10">
    <property type="entry name" value="AhpD-like"/>
    <property type="match status" value="1"/>
</dbReference>
<name>A0A1A2SG90_9MYCO</name>
<reference evidence="1 2" key="1">
    <citation type="submission" date="2016-06" db="EMBL/GenBank/DDBJ databases">
        <authorList>
            <person name="Kjaerup R.B."/>
            <person name="Dalgaard T.S."/>
            <person name="Juul-Madsen H.R."/>
        </authorList>
    </citation>
    <scope>NUCLEOTIDE SEQUENCE [LARGE SCALE GENOMIC DNA]</scope>
    <source>
        <strain evidence="1 2">E2464</strain>
    </source>
</reference>
<sequence>MRLPLLLPSSLTTVQQDLYDDMRAVIDGGFGDLVAYRRDGALIGPFNCWLHFPQFGLPAWAFNKSLWEYAQLPDSIHQLVILVTAAKFGARYEIYGHEYFARRAGLSESKIATITAGERPADLSVDESVAYDMAASLNRGGALAETTYRAAVHRFGSHGAAEIVFLVGCFSMVAVTLNAFDVGVPGREDA</sequence>
<dbReference type="InterPro" id="IPR029032">
    <property type="entry name" value="AhpD-like"/>
</dbReference>
<dbReference type="AlphaFoldDB" id="A0A1A2SG90"/>
<dbReference type="PANTHER" id="PTHR34846:SF11">
    <property type="entry name" value="4-CARBOXYMUCONOLACTONE DECARBOXYLASE FAMILY PROTEIN (AFU_ORTHOLOGUE AFUA_6G11590)"/>
    <property type="match status" value="1"/>
</dbReference>
<dbReference type="EMBL" id="LZJS01000057">
    <property type="protein sequence ID" value="OBH63194.1"/>
    <property type="molecule type" value="Genomic_DNA"/>
</dbReference>
<organism evidence="1 2">
    <name type="scientific">Mycobacterium colombiense</name>
    <dbReference type="NCBI Taxonomy" id="339268"/>
    <lineage>
        <taxon>Bacteria</taxon>
        <taxon>Bacillati</taxon>
        <taxon>Actinomycetota</taxon>
        <taxon>Actinomycetes</taxon>
        <taxon>Mycobacteriales</taxon>
        <taxon>Mycobacteriaceae</taxon>
        <taxon>Mycobacterium</taxon>
        <taxon>Mycobacterium avium complex (MAC)</taxon>
    </lineage>
</organism>
<evidence type="ECO:0000313" key="1">
    <source>
        <dbReference type="EMBL" id="OBH63194.1"/>
    </source>
</evidence>